<feature type="transmembrane region" description="Helical" evidence="6">
    <location>
        <begin position="268"/>
        <end position="293"/>
    </location>
</feature>
<feature type="transmembrane region" description="Helical" evidence="6">
    <location>
        <begin position="244"/>
        <end position="262"/>
    </location>
</feature>
<dbReference type="PANTHER" id="PTHR30482:SF10">
    <property type="entry name" value="HIGH-AFFINITY BRANCHED-CHAIN AMINO ACID TRANSPORT PROTEIN BRAE"/>
    <property type="match status" value="1"/>
</dbReference>
<feature type="transmembrane region" description="Helical" evidence="6">
    <location>
        <begin position="76"/>
        <end position="97"/>
    </location>
</feature>
<evidence type="ECO:0000256" key="2">
    <source>
        <dbReference type="ARBA" id="ARBA00022475"/>
    </source>
</evidence>
<evidence type="ECO:0000313" key="7">
    <source>
        <dbReference type="EMBL" id="MYZ47785.1"/>
    </source>
</evidence>
<feature type="transmembrane region" description="Helical" evidence="6">
    <location>
        <begin position="194"/>
        <end position="216"/>
    </location>
</feature>
<organism evidence="7 8">
    <name type="scientific">Propylenella binzhouense</name>
    <dbReference type="NCBI Taxonomy" id="2555902"/>
    <lineage>
        <taxon>Bacteria</taxon>
        <taxon>Pseudomonadati</taxon>
        <taxon>Pseudomonadota</taxon>
        <taxon>Alphaproteobacteria</taxon>
        <taxon>Hyphomicrobiales</taxon>
        <taxon>Propylenellaceae</taxon>
        <taxon>Propylenella</taxon>
    </lineage>
</organism>
<dbReference type="GO" id="GO:0015658">
    <property type="term" value="F:branched-chain amino acid transmembrane transporter activity"/>
    <property type="evidence" value="ECO:0007669"/>
    <property type="project" value="InterPro"/>
</dbReference>
<proteinExistence type="predicted"/>
<protein>
    <submittedName>
        <fullName evidence="7">Branched-chain amino acid ABC transporter permease</fullName>
    </submittedName>
</protein>
<name>A0A964T400_9HYPH</name>
<dbReference type="EMBL" id="SPKJ01000021">
    <property type="protein sequence ID" value="MYZ47785.1"/>
    <property type="molecule type" value="Genomic_DNA"/>
</dbReference>
<dbReference type="AlphaFoldDB" id="A0A964T400"/>
<comment type="caution">
    <text evidence="7">The sequence shown here is derived from an EMBL/GenBank/DDBJ whole genome shotgun (WGS) entry which is preliminary data.</text>
</comment>
<feature type="transmembrane region" description="Helical" evidence="6">
    <location>
        <begin position="52"/>
        <end position="70"/>
    </location>
</feature>
<evidence type="ECO:0000256" key="6">
    <source>
        <dbReference type="SAM" id="Phobius"/>
    </source>
</evidence>
<feature type="transmembrane region" description="Helical" evidence="6">
    <location>
        <begin position="26"/>
        <end position="45"/>
    </location>
</feature>
<accession>A0A964T400</accession>
<evidence type="ECO:0000256" key="4">
    <source>
        <dbReference type="ARBA" id="ARBA00022989"/>
    </source>
</evidence>
<sequence length="307" mass="32215">MLAPAAILAAAAAVAAAPMVVGSYGISVLINLLNAIVLATAWAFFSGPTRYVSLAAGAFFGTGAYAVAVLGEAIGYVPSLLAAALTGAVLAAIVGLATLRLRGMYFVIFTFGLSELVRELVNWWEFNVTHTVGRYVFLDVGEAEILWQLAALAAVLLFGWWLRDRSRIGYALEVIGADETVARQIGIGSIGLKLATFVLSSVAITLAGAILAPRWSFMDPTIAFNPTISFMTVVTALLGGMRRFWGPALGAVPLALLSDYLATTVPDYFSIVLGLAFLAIVFFVPDGLSGLLARRTGGLRPQAAGLP</sequence>
<keyword evidence="2" id="KW-1003">Cell membrane</keyword>
<dbReference type="CDD" id="cd06581">
    <property type="entry name" value="TM_PBP1_LivM_like"/>
    <property type="match status" value="1"/>
</dbReference>
<feature type="transmembrane region" description="Helical" evidence="6">
    <location>
        <begin position="222"/>
        <end position="239"/>
    </location>
</feature>
<keyword evidence="5 6" id="KW-0472">Membrane</keyword>
<keyword evidence="4 6" id="KW-1133">Transmembrane helix</keyword>
<evidence type="ECO:0000256" key="3">
    <source>
        <dbReference type="ARBA" id="ARBA00022692"/>
    </source>
</evidence>
<dbReference type="GO" id="GO:0005886">
    <property type="term" value="C:plasma membrane"/>
    <property type="evidence" value="ECO:0007669"/>
    <property type="project" value="UniProtKB-SubCell"/>
</dbReference>
<keyword evidence="3 6" id="KW-0812">Transmembrane</keyword>
<evidence type="ECO:0000256" key="5">
    <source>
        <dbReference type="ARBA" id="ARBA00023136"/>
    </source>
</evidence>
<dbReference type="Pfam" id="PF02653">
    <property type="entry name" value="BPD_transp_2"/>
    <property type="match status" value="1"/>
</dbReference>
<dbReference type="Proteomes" id="UP000773614">
    <property type="component" value="Unassembled WGS sequence"/>
</dbReference>
<dbReference type="InterPro" id="IPR001851">
    <property type="entry name" value="ABC_transp_permease"/>
</dbReference>
<evidence type="ECO:0000256" key="1">
    <source>
        <dbReference type="ARBA" id="ARBA00004651"/>
    </source>
</evidence>
<comment type="subcellular location">
    <subcellularLocation>
        <location evidence="1">Cell membrane</location>
        <topology evidence="1">Multi-pass membrane protein</topology>
    </subcellularLocation>
</comment>
<dbReference type="PANTHER" id="PTHR30482">
    <property type="entry name" value="HIGH-AFFINITY BRANCHED-CHAIN AMINO ACID TRANSPORT SYSTEM PERMEASE"/>
    <property type="match status" value="1"/>
</dbReference>
<gene>
    <name evidence="7" type="ORF">E4O86_08675</name>
</gene>
<feature type="transmembrane region" description="Helical" evidence="6">
    <location>
        <begin position="145"/>
        <end position="162"/>
    </location>
</feature>
<reference evidence="7" key="1">
    <citation type="submission" date="2019-03" db="EMBL/GenBank/DDBJ databases">
        <title>Afifella sp. nov., isolated from activated sludge.</title>
        <authorList>
            <person name="Li Q."/>
            <person name="Liu Y."/>
        </authorList>
    </citation>
    <scope>NUCLEOTIDE SEQUENCE</scope>
    <source>
        <strain evidence="7">L72</strain>
    </source>
</reference>
<dbReference type="InterPro" id="IPR043428">
    <property type="entry name" value="LivM-like"/>
</dbReference>
<keyword evidence="8" id="KW-1185">Reference proteome</keyword>
<evidence type="ECO:0000313" key="8">
    <source>
        <dbReference type="Proteomes" id="UP000773614"/>
    </source>
</evidence>